<dbReference type="Proteomes" id="UP000095280">
    <property type="component" value="Unplaced"/>
</dbReference>
<dbReference type="GO" id="GO:0030130">
    <property type="term" value="C:clathrin coat of trans-Golgi network vesicle"/>
    <property type="evidence" value="ECO:0007669"/>
    <property type="project" value="InterPro"/>
</dbReference>
<reference evidence="8" key="1">
    <citation type="submission" date="2016-11" db="UniProtKB">
        <authorList>
            <consortium name="WormBaseParasite"/>
        </authorList>
    </citation>
    <scope>IDENTIFICATION</scope>
</reference>
<evidence type="ECO:0000313" key="8">
    <source>
        <dbReference type="WBParaSite" id="maker-uti_cns_0002225-snap-gene-0.6-mRNA-1"/>
    </source>
</evidence>
<dbReference type="PANTHER" id="PTHR10639">
    <property type="entry name" value="CLATHRIN LIGHT CHAIN"/>
    <property type="match status" value="1"/>
</dbReference>
<proteinExistence type="inferred from homology"/>
<keyword evidence="3 6" id="KW-0472">Membrane</keyword>
<accession>A0A1I8GJJ9</accession>
<protein>
    <recommendedName>
        <fullName evidence="6">Clathrin light chain</fullName>
    </recommendedName>
</protein>
<comment type="function">
    <text evidence="6">Clathrin is the major protein of the polyhedral coat of coated pits and vesicles.</text>
</comment>
<dbReference type="GO" id="GO:0072583">
    <property type="term" value="P:clathrin-dependent endocytosis"/>
    <property type="evidence" value="ECO:0007669"/>
    <property type="project" value="TreeGrafter"/>
</dbReference>
<evidence type="ECO:0000256" key="1">
    <source>
        <dbReference type="ARBA" id="ARBA00004180"/>
    </source>
</evidence>
<evidence type="ECO:0000256" key="5">
    <source>
        <dbReference type="ARBA" id="ARBA00023329"/>
    </source>
</evidence>
<dbReference type="OrthoDB" id="5512at2759"/>
<keyword evidence="5 6" id="KW-0968">Cytoplasmic vesicle</keyword>
<sequence length="141" mass="15747">MSFSVTSESDLDHRSTSASDGLHNMEQSEAVQQWRAQFEAKISEKNASEVAALDQWRRAATQEFSAWLRNHEDELARNKRLNRDSQEAYLQDREQGAHGGEWHRVAILCDLAANSGAAARPSLPAKDVSRMRGILGRLGAE</sequence>
<dbReference type="GO" id="GO:0005198">
    <property type="term" value="F:structural molecule activity"/>
    <property type="evidence" value="ECO:0007669"/>
    <property type="project" value="InterPro"/>
</dbReference>
<dbReference type="AlphaFoldDB" id="A0A1I8GJJ9"/>
<dbReference type="GO" id="GO:0006886">
    <property type="term" value="P:intracellular protein transport"/>
    <property type="evidence" value="ECO:0007669"/>
    <property type="project" value="InterPro"/>
</dbReference>
<comment type="subcellular location">
    <subcellularLocation>
        <location evidence="1 6">Cytoplasmic vesicle membrane</location>
        <topology evidence="1 6">Peripheral membrane protein</topology>
        <orientation evidence="1 6">Cytoplasmic side</orientation>
    </subcellularLocation>
    <subcellularLocation>
        <location evidence="6">Membrane</location>
        <location evidence="6">Coated pit</location>
        <topology evidence="6">Peripheral membrane protein</topology>
        <orientation evidence="6">Cytoplasmic side</orientation>
    </subcellularLocation>
    <text evidence="6">Cytoplasmic face of coated pits and vesicles.</text>
</comment>
<evidence type="ECO:0000313" key="7">
    <source>
        <dbReference type="Proteomes" id="UP000095280"/>
    </source>
</evidence>
<dbReference type="GO" id="GO:0030132">
    <property type="term" value="C:clathrin coat of coated pit"/>
    <property type="evidence" value="ECO:0007669"/>
    <property type="project" value="InterPro"/>
</dbReference>
<dbReference type="STRING" id="282301.A0A1I8GJJ9"/>
<evidence type="ECO:0000256" key="2">
    <source>
        <dbReference type="ARBA" id="ARBA00005263"/>
    </source>
</evidence>
<name>A0A1I8GJJ9_9PLAT</name>
<organism evidence="7 8">
    <name type="scientific">Macrostomum lignano</name>
    <dbReference type="NCBI Taxonomy" id="282301"/>
    <lineage>
        <taxon>Eukaryota</taxon>
        <taxon>Metazoa</taxon>
        <taxon>Spiralia</taxon>
        <taxon>Lophotrochozoa</taxon>
        <taxon>Platyhelminthes</taxon>
        <taxon>Rhabditophora</taxon>
        <taxon>Macrostomorpha</taxon>
        <taxon>Macrostomida</taxon>
        <taxon>Macrostomidae</taxon>
        <taxon>Macrostomum</taxon>
    </lineage>
</organism>
<evidence type="ECO:0000256" key="6">
    <source>
        <dbReference type="RuleBase" id="RU363137"/>
    </source>
</evidence>
<dbReference type="InterPro" id="IPR000996">
    <property type="entry name" value="Clathrin_L-chain"/>
</dbReference>
<dbReference type="WBParaSite" id="maker-uti_cns_0002225-snap-gene-0.6-mRNA-1">
    <property type="protein sequence ID" value="maker-uti_cns_0002225-snap-gene-0.6-mRNA-1"/>
    <property type="gene ID" value="maker-uti_cns_0002225-snap-gene-0.6"/>
</dbReference>
<comment type="similarity">
    <text evidence="2 6">Belongs to the clathrin light chain family.</text>
</comment>
<keyword evidence="4 6" id="KW-0168">Coated pit</keyword>
<keyword evidence="7" id="KW-1185">Reference proteome</keyword>
<dbReference type="GO" id="GO:0032050">
    <property type="term" value="F:clathrin heavy chain binding"/>
    <property type="evidence" value="ECO:0007669"/>
    <property type="project" value="TreeGrafter"/>
</dbReference>
<dbReference type="Pfam" id="PF01086">
    <property type="entry name" value="Clathrin_lg_ch"/>
    <property type="match status" value="1"/>
</dbReference>
<dbReference type="PANTHER" id="PTHR10639:SF7">
    <property type="entry name" value="CLATHRIN LIGHT CHAIN"/>
    <property type="match status" value="1"/>
</dbReference>
<evidence type="ECO:0000256" key="3">
    <source>
        <dbReference type="ARBA" id="ARBA00023136"/>
    </source>
</evidence>
<evidence type="ECO:0000256" key="4">
    <source>
        <dbReference type="ARBA" id="ARBA00023176"/>
    </source>
</evidence>